<dbReference type="InterPro" id="IPR050982">
    <property type="entry name" value="Auxin_biosynth/cation_transpt"/>
</dbReference>
<proteinExistence type="predicted"/>
<comment type="caution">
    <text evidence="3">The sequence shown here is derived from an EMBL/GenBank/DDBJ whole genome shotgun (WGS) entry which is preliminary data.</text>
</comment>
<dbReference type="PANTHER" id="PTHR43539">
    <property type="entry name" value="FLAVIN-BINDING MONOOXYGENASE-LIKE PROTEIN (AFU_ORTHOLOGUE AFUA_4G09220)"/>
    <property type="match status" value="1"/>
</dbReference>
<dbReference type="InterPro" id="IPR023753">
    <property type="entry name" value="FAD/NAD-binding_dom"/>
</dbReference>
<dbReference type="Pfam" id="PF07992">
    <property type="entry name" value="Pyr_redox_2"/>
    <property type="match status" value="1"/>
</dbReference>
<dbReference type="InterPro" id="IPR036188">
    <property type="entry name" value="FAD/NAD-bd_sf"/>
</dbReference>
<sequence length="504" mass="54991">MTHPIVDPEADRHVVLCDPPEIAGGLSRLDARVRQDLAWLDLPAENWVPGRVSDGQQVRDVVVIGGGMAGLAVSGTLMRYGVRNHVVYDREGVGAEGPWLGYARMRTLRSPKSLPGPCLGVPSLTFRAWYEARFGDEAWAALVRIPRATWMEYLVWLRRVLDLPVRNDSELTAVAARDDGLLALTMRHAGHEERVLCRHLVLATGRDGLGGAYVPPAIAALPRGLYAHSSDRIDFAALRGRRVAVVGGGASAMDNAATALEAGAARVDLLIRRKDLPRVNKFTGIGSPGVVQGFVGLPDGWKWRFLDYTLGAQTPPPRPSTLRVSRHDNAYFHLGCALQSVAEQDGALRIATSRGVLDTDFLIAATGFVTDMTRRPEFAAFADKVRRWGDRFRPDAADMPSGRINAELAGAPDLGPGFAFQEREEGCAPYLRQIHCFCFPATLSHGKVSGDIPAISDGADRLARHLAQSLFVADRAIHYRNLQDFATPELLGDEWRDTPLPQPA</sequence>
<evidence type="ECO:0000313" key="3">
    <source>
        <dbReference type="EMBL" id="MBB2169178.1"/>
    </source>
</evidence>
<keyword evidence="1" id="KW-0560">Oxidoreductase</keyword>
<name>A0A7W4IUI9_9PROT</name>
<accession>A0A7W4IUI9</accession>
<dbReference type="Gene3D" id="3.50.50.60">
    <property type="entry name" value="FAD/NAD(P)-binding domain"/>
    <property type="match status" value="1"/>
</dbReference>
<protein>
    <submittedName>
        <fullName evidence="3">NAD(P)/FAD-dependent oxidoreductase</fullName>
    </submittedName>
</protein>
<dbReference type="GO" id="GO:0004497">
    <property type="term" value="F:monooxygenase activity"/>
    <property type="evidence" value="ECO:0007669"/>
    <property type="project" value="TreeGrafter"/>
</dbReference>
<dbReference type="PRINTS" id="PR00411">
    <property type="entry name" value="PNDRDTASEI"/>
</dbReference>
<dbReference type="AlphaFoldDB" id="A0A7W4IUI9"/>
<dbReference type="RefSeq" id="WP_182986694.1">
    <property type="nucleotide sequence ID" value="NZ_JABEQD010000008.1"/>
</dbReference>
<dbReference type="EMBL" id="JABEQD010000008">
    <property type="protein sequence ID" value="MBB2169178.1"/>
    <property type="molecule type" value="Genomic_DNA"/>
</dbReference>
<evidence type="ECO:0000313" key="4">
    <source>
        <dbReference type="Proteomes" id="UP000559860"/>
    </source>
</evidence>
<dbReference type="PANTHER" id="PTHR43539:SF91">
    <property type="entry name" value="FAD-DEPENDENT URATE HYDROXYLASE"/>
    <property type="match status" value="1"/>
</dbReference>
<evidence type="ECO:0000259" key="2">
    <source>
        <dbReference type="Pfam" id="PF07992"/>
    </source>
</evidence>
<dbReference type="PRINTS" id="PR00368">
    <property type="entry name" value="FADPNR"/>
</dbReference>
<dbReference type="Proteomes" id="UP000559860">
    <property type="component" value="Unassembled WGS sequence"/>
</dbReference>
<organism evidence="3 4">
    <name type="scientific">Gluconacetobacter aggeris</name>
    <dbReference type="NCBI Taxonomy" id="1286186"/>
    <lineage>
        <taxon>Bacteria</taxon>
        <taxon>Pseudomonadati</taxon>
        <taxon>Pseudomonadota</taxon>
        <taxon>Alphaproteobacteria</taxon>
        <taxon>Acetobacterales</taxon>
        <taxon>Acetobacteraceae</taxon>
        <taxon>Gluconacetobacter</taxon>
    </lineage>
</organism>
<reference evidence="3 4" key="1">
    <citation type="submission" date="2020-04" db="EMBL/GenBank/DDBJ databases">
        <title>Description of novel Gluconacetobacter.</title>
        <authorList>
            <person name="Sombolestani A."/>
        </authorList>
    </citation>
    <scope>NUCLEOTIDE SEQUENCE [LARGE SCALE GENOMIC DNA]</scope>
    <source>
        <strain evidence="3 4">LMG 27801</strain>
    </source>
</reference>
<dbReference type="SUPFAM" id="SSF51905">
    <property type="entry name" value="FAD/NAD(P)-binding domain"/>
    <property type="match status" value="1"/>
</dbReference>
<keyword evidence="4" id="KW-1185">Reference proteome</keyword>
<feature type="domain" description="FAD/NAD(P)-binding" evidence="2">
    <location>
        <begin position="60"/>
        <end position="276"/>
    </location>
</feature>
<dbReference type="GO" id="GO:0050660">
    <property type="term" value="F:flavin adenine dinucleotide binding"/>
    <property type="evidence" value="ECO:0007669"/>
    <property type="project" value="TreeGrafter"/>
</dbReference>
<evidence type="ECO:0000256" key="1">
    <source>
        <dbReference type="ARBA" id="ARBA00023002"/>
    </source>
</evidence>
<gene>
    <name evidence="3" type="ORF">HLH36_12575</name>
</gene>